<evidence type="ECO:0000256" key="1">
    <source>
        <dbReference type="SAM" id="Phobius"/>
    </source>
</evidence>
<organism evidence="2 3">
    <name type="scientific">Corynebacterium intestinale</name>
    <dbReference type="NCBI Taxonomy" id="2943492"/>
    <lineage>
        <taxon>Bacteria</taxon>
        <taxon>Bacillati</taxon>
        <taxon>Actinomycetota</taxon>
        <taxon>Actinomycetes</taxon>
        <taxon>Mycobacteriales</taxon>
        <taxon>Corynebacteriaceae</taxon>
        <taxon>Corynebacterium</taxon>
    </lineage>
</organism>
<comment type="caution">
    <text evidence="2">The sequence shown here is derived from an EMBL/GenBank/DDBJ whole genome shotgun (WGS) entry which is preliminary data.</text>
</comment>
<keyword evidence="1" id="KW-0472">Membrane</keyword>
<keyword evidence="1" id="KW-0812">Transmembrane</keyword>
<evidence type="ECO:0000313" key="2">
    <source>
        <dbReference type="EMBL" id="MCL8494604.1"/>
    </source>
</evidence>
<evidence type="ECO:0000313" key="3">
    <source>
        <dbReference type="Proteomes" id="UP001203579"/>
    </source>
</evidence>
<dbReference type="Pfam" id="PF13630">
    <property type="entry name" value="SdpI"/>
    <property type="match status" value="1"/>
</dbReference>
<feature type="transmembrane region" description="Helical" evidence="1">
    <location>
        <begin position="100"/>
        <end position="122"/>
    </location>
</feature>
<dbReference type="Proteomes" id="UP001203579">
    <property type="component" value="Unassembled WGS sequence"/>
</dbReference>
<reference evidence="2 3" key="1">
    <citation type="submission" date="2022-05" db="EMBL/GenBank/DDBJ databases">
        <title>Corynebacterium sp. B5-R-101 sp. nov., isolated from human feces.</title>
        <authorList>
            <person name="Shamsuzzaman M."/>
            <person name="Dahal R.H."/>
        </authorList>
    </citation>
    <scope>NUCLEOTIDE SEQUENCE [LARGE SCALE GENOMIC DNA]</scope>
    <source>
        <strain evidence="2 3">B5-R-101</strain>
    </source>
</reference>
<feature type="transmembrane region" description="Helical" evidence="1">
    <location>
        <begin position="65"/>
        <end position="88"/>
    </location>
</feature>
<proteinExistence type="predicted"/>
<keyword evidence="3" id="KW-1185">Reference proteome</keyword>
<dbReference type="InterPro" id="IPR025962">
    <property type="entry name" value="SdpI/YhfL"/>
</dbReference>
<keyword evidence="1" id="KW-1133">Transmembrane helix</keyword>
<name>A0ABT0TBZ2_9CORY</name>
<sequence length="133" mass="13849">MFGYIALVAGLLLLSLLGFSLARSIKSNSLARNNAIGLRTQATLSSDEAWSYGHQQALPYLKATVLAGMVGATVLAGMVGATVSLVALPFFQSHGNITEAGIYAIPSVAFVFQLGTLIWSSIKADSAAKTTLT</sequence>
<accession>A0ABT0TBZ2</accession>
<gene>
    <name evidence="2" type="ORF">M5J06_10765</name>
</gene>
<dbReference type="EMBL" id="JAMKFF010000010">
    <property type="protein sequence ID" value="MCL8494604.1"/>
    <property type="molecule type" value="Genomic_DNA"/>
</dbReference>
<protein>
    <submittedName>
        <fullName evidence="2">SdpI family protein</fullName>
    </submittedName>
</protein>
<dbReference type="RefSeq" id="WP_250224643.1">
    <property type="nucleotide sequence ID" value="NZ_JAMFTR010000010.1"/>
</dbReference>